<keyword evidence="5 6" id="KW-0472">Membrane</keyword>
<accession>A0ABW2UNF1</accession>
<feature type="transmembrane region" description="Helical" evidence="6">
    <location>
        <begin position="45"/>
        <end position="61"/>
    </location>
</feature>
<evidence type="ECO:0000256" key="1">
    <source>
        <dbReference type="ARBA" id="ARBA00004141"/>
    </source>
</evidence>
<feature type="transmembrane region" description="Helical" evidence="6">
    <location>
        <begin position="309"/>
        <end position="333"/>
    </location>
</feature>
<evidence type="ECO:0000256" key="3">
    <source>
        <dbReference type="ARBA" id="ARBA00022692"/>
    </source>
</evidence>
<feature type="transmembrane region" description="Helical" evidence="6">
    <location>
        <begin position="221"/>
        <end position="243"/>
    </location>
</feature>
<evidence type="ECO:0000313" key="7">
    <source>
        <dbReference type="EMBL" id="MFC7704538.1"/>
    </source>
</evidence>
<dbReference type="Pfam" id="PF13000">
    <property type="entry name" value="Acatn"/>
    <property type="match status" value="1"/>
</dbReference>
<proteinExistence type="predicted"/>
<feature type="transmembrane region" description="Helical" evidence="6">
    <location>
        <begin position="146"/>
        <end position="167"/>
    </location>
</feature>
<feature type="transmembrane region" description="Helical" evidence="6">
    <location>
        <begin position="283"/>
        <end position="303"/>
    </location>
</feature>
<keyword evidence="2" id="KW-0813">Transport</keyword>
<keyword evidence="8" id="KW-1185">Reference proteome</keyword>
<dbReference type="PANTHER" id="PTHR12778">
    <property type="entry name" value="SOLUTE CARRIER FAMILY 33 ACETYL-COA TRANSPORTER -RELATED"/>
    <property type="match status" value="1"/>
</dbReference>
<dbReference type="PANTHER" id="PTHR12778:SF10">
    <property type="entry name" value="MAJOR FACILITATOR SUPERFAMILY DOMAIN-CONTAINING PROTEIN 3"/>
    <property type="match status" value="1"/>
</dbReference>
<feature type="transmembrane region" description="Helical" evidence="6">
    <location>
        <begin position="345"/>
        <end position="366"/>
    </location>
</feature>
<evidence type="ECO:0000313" key="8">
    <source>
        <dbReference type="Proteomes" id="UP001596516"/>
    </source>
</evidence>
<keyword evidence="4 6" id="KW-1133">Transmembrane helix</keyword>
<comment type="caution">
    <text evidence="7">The sequence shown here is derived from an EMBL/GenBank/DDBJ whole genome shotgun (WGS) entry which is preliminary data.</text>
</comment>
<dbReference type="RefSeq" id="WP_377402982.1">
    <property type="nucleotide sequence ID" value="NZ_JBHTFQ010000005.1"/>
</dbReference>
<dbReference type="InterPro" id="IPR024371">
    <property type="entry name" value="AcetylCoA_trans_1-like"/>
</dbReference>
<evidence type="ECO:0000256" key="5">
    <source>
        <dbReference type="ARBA" id="ARBA00023136"/>
    </source>
</evidence>
<evidence type="ECO:0000256" key="4">
    <source>
        <dbReference type="ARBA" id="ARBA00022989"/>
    </source>
</evidence>
<keyword evidence="3 6" id="KW-0812">Transmembrane</keyword>
<dbReference type="EMBL" id="JBHTFQ010000005">
    <property type="protein sequence ID" value="MFC7704538.1"/>
    <property type="molecule type" value="Genomic_DNA"/>
</dbReference>
<name>A0ABW2UNF1_9RHOB</name>
<dbReference type="Gene3D" id="1.20.1250.20">
    <property type="entry name" value="MFS general substrate transporter like domains"/>
    <property type="match status" value="1"/>
</dbReference>
<feature type="transmembrane region" description="Helical" evidence="6">
    <location>
        <begin position="372"/>
        <end position="390"/>
    </location>
</feature>
<feature type="transmembrane region" description="Helical" evidence="6">
    <location>
        <begin position="81"/>
        <end position="99"/>
    </location>
</feature>
<dbReference type="SUPFAM" id="SSF103473">
    <property type="entry name" value="MFS general substrate transporter"/>
    <property type="match status" value="1"/>
</dbReference>
<feature type="transmembrane region" description="Helical" evidence="6">
    <location>
        <begin position="105"/>
        <end position="125"/>
    </location>
</feature>
<organism evidence="7 8">
    <name type="scientific">Plastorhodobacter daqingensis</name>
    <dbReference type="NCBI Taxonomy" id="1387281"/>
    <lineage>
        <taxon>Bacteria</taxon>
        <taxon>Pseudomonadati</taxon>
        <taxon>Pseudomonadota</taxon>
        <taxon>Alphaproteobacteria</taxon>
        <taxon>Rhodobacterales</taxon>
        <taxon>Paracoccaceae</taxon>
        <taxon>Plastorhodobacter</taxon>
    </lineage>
</organism>
<comment type="subcellular location">
    <subcellularLocation>
        <location evidence="1">Membrane</location>
        <topology evidence="1">Multi-pass membrane protein</topology>
    </subcellularLocation>
</comment>
<dbReference type="Proteomes" id="UP001596516">
    <property type="component" value="Unassembled WGS sequence"/>
</dbReference>
<protein>
    <submittedName>
        <fullName evidence="7">MFS transporter</fullName>
    </submittedName>
</protein>
<evidence type="ECO:0000256" key="6">
    <source>
        <dbReference type="SAM" id="Phobius"/>
    </source>
</evidence>
<feature type="transmembrane region" description="Helical" evidence="6">
    <location>
        <begin position="249"/>
        <end position="271"/>
    </location>
</feature>
<reference evidence="8" key="1">
    <citation type="journal article" date="2019" name="Int. J. Syst. Evol. Microbiol.">
        <title>The Global Catalogue of Microorganisms (GCM) 10K type strain sequencing project: providing services to taxonomists for standard genome sequencing and annotation.</title>
        <authorList>
            <consortium name="The Broad Institute Genomics Platform"/>
            <consortium name="The Broad Institute Genome Sequencing Center for Infectious Disease"/>
            <person name="Wu L."/>
            <person name="Ma J."/>
        </authorList>
    </citation>
    <scope>NUCLEOTIDE SEQUENCE [LARGE SCALE GENOMIC DNA]</scope>
    <source>
        <strain evidence="8">CGMCC 1.12750</strain>
    </source>
</reference>
<evidence type="ECO:0000256" key="2">
    <source>
        <dbReference type="ARBA" id="ARBA00022448"/>
    </source>
</evidence>
<dbReference type="InterPro" id="IPR004752">
    <property type="entry name" value="AmpG_permease/AT-1"/>
</dbReference>
<dbReference type="InterPro" id="IPR036259">
    <property type="entry name" value="MFS_trans_sf"/>
</dbReference>
<sequence>MARSPALPLIGAIGGLYVAQSVIAGLTWSGLPAVLRAQGLPLDRIGLLSLLILPWALKFLWSPALERVRLPAAGGNRSAPVVLLGGAIAVLGLLVAGALGPAPLLPVLAALMVVAFATATVDIACDGYAVENLRSNDLGWGNAAQVGGAYVGAALGGGVLLVLVQILGWQAAIWIMAALVALLGLPFLAHAGRRTGAREPARMHRPSLRAALARPEIRQGLAMAAIYVVGQKTAMAMAGPFLVDQGLSLARIGLLSGAASLTLGLLGALVGGAATRAFGIRPVLAGAAALQALALALMALQAATAALPLALVIGVALLGGSAVMSIGFVALYAQFMRWSDPRQAGVDFTLFQCMDAAVSMVAGVAAGVMAEHLGYGFFFALAAALALAAIPAMRRVAPRQAAEEVWCGSSASSPAIPRRQ</sequence>
<gene>
    <name evidence="7" type="ORF">ACFQXB_10055</name>
</gene>
<feature type="transmembrane region" description="Helical" evidence="6">
    <location>
        <begin position="173"/>
        <end position="192"/>
    </location>
</feature>